<reference evidence="5" key="1">
    <citation type="submission" date="2020-06" db="EMBL/GenBank/DDBJ databases">
        <title>Thalassolituus marinus alknpb1M-1, a hydrocarbon-degrading bacterium isolated from the deep-sea overlying water using an in-situ strategy from the South China Sea basin.</title>
        <authorList>
            <person name="Dong C."/>
            <person name="Chen Y."/>
            <person name="Shao Z."/>
        </authorList>
    </citation>
    <scope>NUCLEOTIDE SEQUENCE [LARGE SCALE GENOMIC DNA]</scope>
    <source>
        <strain evidence="5">alknpb1M-1</strain>
    </source>
</reference>
<evidence type="ECO:0000313" key="5">
    <source>
        <dbReference type="Proteomes" id="UP001065322"/>
    </source>
</evidence>
<dbReference type="Pfam" id="PF13205">
    <property type="entry name" value="Big_5"/>
    <property type="match status" value="1"/>
</dbReference>
<feature type="region of interest" description="Disordered" evidence="2">
    <location>
        <begin position="29"/>
        <end position="51"/>
    </location>
</feature>
<name>A0ABY6A6V7_9GAMM</name>
<protein>
    <submittedName>
        <fullName evidence="4">Ig-like domain-containing protein</fullName>
    </submittedName>
</protein>
<dbReference type="Gene3D" id="3.40.50.1820">
    <property type="entry name" value="alpha/beta hydrolase"/>
    <property type="match status" value="1"/>
</dbReference>
<accession>A0ABY6A6V7</accession>
<dbReference type="PROSITE" id="PS51257">
    <property type="entry name" value="PROKAR_LIPOPROTEIN"/>
    <property type="match status" value="1"/>
</dbReference>
<dbReference type="SUPFAM" id="SSF53474">
    <property type="entry name" value="alpha/beta-Hydrolases"/>
    <property type="match status" value="1"/>
</dbReference>
<dbReference type="InterPro" id="IPR032812">
    <property type="entry name" value="SbsA_Ig"/>
</dbReference>
<keyword evidence="5" id="KW-1185">Reference proteome</keyword>
<feature type="domain" description="SbsA Ig-like" evidence="3">
    <location>
        <begin position="114"/>
        <end position="209"/>
    </location>
</feature>
<evidence type="ECO:0000256" key="2">
    <source>
        <dbReference type="SAM" id="MobiDB-lite"/>
    </source>
</evidence>
<keyword evidence="1" id="KW-0732">Signal</keyword>
<gene>
    <name evidence="4" type="ORF">HUF19_00855</name>
</gene>
<dbReference type="EMBL" id="CP054475">
    <property type="protein sequence ID" value="UXD86084.1"/>
    <property type="molecule type" value="Genomic_DNA"/>
</dbReference>
<dbReference type="RefSeq" id="WP_260998077.1">
    <property type="nucleotide sequence ID" value="NZ_CP054475.1"/>
</dbReference>
<evidence type="ECO:0000259" key="3">
    <source>
        <dbReference type="Pfam" id="PF13205"/>
    </source>
</evidence>
<evidence type="ECO:0000256" key="1">
    <source>
        <dbReference type="ARBA" id="ARBA00022729"/>
    </source>
</evidence>
<organism evidence="4 5">
    <name type="scientific">Thalassolituus hydrocarboniclasticus</name>
    <dbReference type="NCBI Taxonomy" id="2742796"/>
    <lineage>
        <taxon>Bacteria</taxon>
        <taxon>Pseudomonadati</taxon>
        <taxon>Pseudomonadota</taxon>
        <taxon>Gammaproteobacteria</taxon>
        <taxon>Oceanospirillales</taxon>
        <taxon>Oceanospirillaceae</taxon>
        <taxon>Thalassolituus</taxon>
    </lineage>
</organism>
<feature type="compositionally biased region" description="Polar residues" evidence="2">
    <location>
        <begin position="29"/>
        <end position="43"/>
    </location>
</feature>
<dbReference type="Proteomes" id="UP001065322">
    <property type="component" value="Chromosome"/>
</dbReference>
<sequence length="836" mass="89259">MTHTPARLVLACAGILLLQGCFESGADATHSSYSGNGSGSATGDQKHPPGIEDQVRSAVRVAFDPENQVIPFPNNLLFEAGASTTEELDGTLNVPIDDPEASSAGVALALNELDGFSTTESWRVAFTGAIDPATLEVGRTVRVFALSTDSERYPARIRPQQVSHELSADDIQLDYQSDSHVLMLRPRRPLAYNTTYSIIITHGVTDPQGLWVDGPLTSVVAKGQTALELDENNQPTVCDDLDKSDVALLQCTTHFAIDPVLRDERFGLNREQIMLAWAVTTQRADSTFTRLADAISNRELNPSVPGGTKCDQPVCLLDVGSLSGKTAPESPGGKTLIWPGSIRLPVLNHAPSAATSLSNNNYGFGRSTSTDSGVLSAQWQCSGTSCNSDNAMLGTADLSSQPLLPAIRNWVTHPLVLAAPNPSRAGVPAKPAGGYPLVIFQHAIQQDRTNALALADALAQKGFAVIAIDMPLHGLVKGDLPAGDSRLALYAGDLNDQLYNSTLAAARNIIPLMVERTFYLDLVDTEGNVASDGVIDSSGAHFLNPSAPLTQRDTLRQAGIDLVTLVRYLRNGEFRQCGMDGLLKSCNASKFDFNLSNHINFSQLHFVGHSVGNLVAAPFLAYDQNIRTVSMLAPTGGIMRSLEGSAVIGPRLAEGLAAKDVLPGSENYYRFFASVQAAIDSVEPLNHAAAIATRQNGEESEPRPVYMAQLLGDNDNPADQVLPVALTRYPLAGSSPLAQAMGLQRSAELAQQGDNAGLDIITLEGPLQDNGDPGALQVAMGFRRGDHASFLLSATDIEDLSLNGDDPHAEMQRQVANFLSHQGVRVDSINRTNWLR</sequence>
<proteinExistence type="predicted"/>
<dbReference type="InterPro" id="IPR029058">
    <property type="entry name" value="AB_hydrolase_fold"/>
</dbReference>
<evidence type="ECO:0000313" key="4">
    <source>
        <dbReference type="EMBL" id="UXD86084.1"/>
    </source>
</evidence>